<proteinExistence type="predicted"/>
<dbReference type="Proteomes" id="UP001295684">
    <property type="component" value="Unassembled WGS sequence"/>
</dbReference>
<reference evidence="2" key="1">
    <citation type="submission" date="2023-07" db="EMBL/GenBank/DDBJ databases">
        <authorList>
            <consortium name="AG Swart"/>
            <person name="Singh M."/>
            <person name="Singh A."/>
            <person name="Seah K."/>
            <person name="Emmerich C."/>
        </authorList>
    </citation>
    <scope>NUCLEOTIDE SEQUENCE</scope>
    <source>
        <strain evidence="2">DP1</strain>
    </source>
</reference>
<dbReference type="EMBL" id="CAMPGE010026916">
    <property type="protein sequence ID" value="CAI2384579.1"/>
    <property type="molecule type" value="Genomic_DNA"/>
</dbReference>
<protein>
    <submittedName>
        <fullName evidence="2">Uncharacterized protein</fullName>
    </submittedName>
</protein>
<feature type="compositionally biased region" description="Basic and acidic residues" evidence="1">
    <location>
        <begin position="159"/>
        <end position="174"/>
    </location>
</feature>
<organism evidence="2 3">
    <name type="scientific">Euplotes crassus</name>
    <dbReference type="NCBI Taxonomy" id="5936"/>
    <lineage>
        <taxon>Eukaryota</taxon>
        <taxon>Sar</taxon>
        <taxon>Alveolata</taxon>
        <taxon>Ciliophora</taxon>
        <taxon>Intramacronucleata</taxon>
        <taxon>Spirotrichea</taxon>
        <taxon>Hypotrichia</taxon>
        <taxon>Euplotida</taxon>
        <taxon>Euplotidae</taxon>
        <taxon>Moneuplotes</taxon>
    </lineage>
</organism>
<feature type="region of interest" description="Disordered" evidence="1">
    <location>
        <begin position="159"/>
        <end position="185"/>
    </location>
</feature>
<evidence type="ECO:0000313" key="2">
    <source>
        <dbReference type="EMBL" id="CAI2384579.1"/>
    </source>
</evidence>
<evidence type="ECO:0000256" key="1">
    <source>
        <dbReference type="SAM" id="MobiDB-lite"/>
    </source>
</evidence>
<keyword evidence="3" id="KW-1185">Reference proteome</keyword>
<name>A0AAD1Y4M4_EUPCR</name>
<evidence type="ECO:0000313" key="3">
    <source>
        <dbReference type="Proteomes" id="UP001295684"/>
    </source>
</evidence>
<comment type="caution">
    <text evidence="2">The sequence shown here is derived from an EMBL/GenBank/DDBJ whole genome shotgun (WGS) entry which is preliminary data.</text>
</comment>
<sequence length="369" mass="42595">MENRHESLSETSAKVFNLNIRGPYIADDMDCSDFFAYENNQAEKPGEIFSHSLENTNEFRASSNLSNLNAESVEEISNLYHECSGIDSGDIPNLSHEWVEQEFKDADIEQSNLFVEPRLYNFEKDCSLDTDLKILSLRSTKAGGSSNLFSKEEMKENSFKNSDDHFSVDSDKGSVQKAGNKPAEAKASKSKISNFWKRVDMRQKKVIRGLSGLTKDYFKDLVDTRGSEDLMFKAWDDKLKYLFPQLYQESRFRLLGDISVVCLSWKFIEKIRCCNFFTDEEKATIIKYGESFKTQRARCSNSSVRKQMLNSPLVQIGKLLYYTSQAWEESFWNQILERKKSDIVEFQVFKEAHLKDFQKIDEIAHSGPI</sequence>
<dbReference type="AlphaFoldDB" id="A0AAD1Y4M4"/>
<gene>
    <name evidence="2" type="ORF">ECRASSUSDP1_LOCUS26112</name>
</gene>
<accession>A0AAD1Y4M4</accession>